<feature type="compositionally biased region" description="Polar residues" evidence="1">
    <location>
        <begin position="194"/>
        <end position="219"/>
    </location>
</feature>
<feature type="compositionally biased region" description="Low complexity" evidence="1">
    <location>
        <begin position="437"/>
        <end position="448"/>
    </location>
</feature>
<evidence type="ECO:0000256" key="1">
    <source>
        <dbReference type="SAM" id="MobiDB-lite"/>
    </source>
</evidence>
<feature type="region of interest" description="Disordered" evidence="1">
    <location>
        <begin position="1"/>
        <end position="35"/>
    </location>
</feature>
<feature type="compositionally biased region" description="Polar residues" evidence="1">
    <location>
        <begin position="290"/>
        <end position="319"/>
    </location>
</feature>
<evidence type="ECO:0000313" key="2">
    <source>
        <dbReference type="EMBL" id="KAK0711102.1"/>
    </source>
</evidence>
<organism evidence="2 3">
    <name type="scientific">Lasiosphaeris hirsuta</name>
    <dbReference type="NCBI Taxonomy" id="260670"/>
    <lineage>
        <taxon>Eukaryota</taxon>
        <taxon>Fungi</taxon>
        <taxon>Dikarya</taxon>
        <taxon>Ascomycota</taxon>
        <taxon>Pezizomycotina</taxon>
        <taxon>Sordariomycetes</taxon>
        <taxon>Sordariomycetidae</taxon>
        <taxon>Sordariales</taxon>
        <taxon>Lasiosphaeriaceae</taxon>
        <taxon>Lasiosphaeris</taxon>
    </lineage>
</organism>
<feature type="compositionally biased region" description="Polar residues" evidence="1">
    <location>
        <begin position="1"/>
        <end position="11"/>
    </location>
</feature>
<comment type="caution">
    <text evidence="2">The sequence shown here is derived from an EMBL/GenBank/DDBJ whole genome shotgun (WGS) entry which is preliminary data.</text>
</comment>
<reference evidence="2" key="1">
    <citation type="submission" date="2023-06" db="EMBL/GenBank/DDBJ databases">
        <title>Genome-scale phylogeny and comparative genomics of the fungal order Sordariales.</title>
        <authorList>
            <consortium name="Lawrence Berkeley National Laboratory"/>
            <person name="Hensen N."/>
            <person name="Bonometti L."/>
            <person name="Westerberg I."/>
            <person name="Brannstrom I.O."/>
            <person name="Guillou S."/>
            <person name="Cros-Aarteil S."/>
            <person name="Calhoun S."/>
            <person name="Haridas S."/>
            <person name="Kuo A."/>
            <person name="Mondo S."/>
            <person name="Pangilinan J."/>
            <person name="Riley R."/>
            <person name="Labutti K."/>
            <person name="Andreopoulos B."/>
            <person name="Lipzen A."/>
            <person name="Chen C."/>
            <person name="Yanf M."/>
            <person name="Daum C."/>
            <person name="Ng V."/>
            <person name="Clum A."/>
            <person name="Steindorff A."/>
            <person name="Ohm R."/>
            <person name="Martin F."/>
            <person name="Silar P."/>
            <person name="Natvig D."/>
            <person name="Lalanne C."/>
            <person name="Gautier V."/>
            <person name="Ament-Velasquez S.L."/>
            <person name="Kruys A."/>
            <person name="Hutchinson M.I."/>
            <person name="Powell A.J."/>
            <person name="Barry K."/>
            <person name="Miller A.N."/>
            <person name="Grigoriev I.V."/>
            <person name="Debuchy R."/>
            <person name="Gladieux P."/>
            <person name="Thoren M.H."/>
            <person name="Johannesson H."/>
        </authorList>
    </citation>
    <scope>NUCLEOTIDE SEQUENCE</scope>
    <source>
        <strain evidence="2">SMH4607-1</strain>
    </source>
</reference>
<keyword evidence="3" id="KW-1185">Reference proteome</keyword>
<dbReference type="Proteomes" id="UP001172102">
    <property type="component" value="Unassembled WGS sequence"/>
</dbReference>
<feature type="compositionally biased region" description="Polar residues" evidence="1">
    <location>
        <begin position="353"/>
        <end position="373"/>
    </location>
</feature>
<feature type="compositionally biased region" description="Low complexity" evidence="1">
    <location>
        <begin position="115"/>
        <end position="136"/>
    </location>
</feature>
<feature type="region of interest" description="Disordered" evidence="1">
    <location>
        <begin position="437"/>
        <end position="570"/>
    </location>
</feature>
<proteinExistence type="predicted"/>
<feature type="region of interest" description="Disordered" evidence="1">
    <location>
        <begin position="705"/>
        <end position="734"/>
    </location>
</feature>
<evidence type="ECO:0000313" key="3">
    <source>
        <dbReference type="Proteomes" id="UP001172102"/>
    </source>
</evidence>
<dbReference type="EMBL" id="JAUKUA010000005">
    <property type="protein sequence ID" value="KAK0711102.1"/>
    <property type="molecule type" value="Genomic_DNA"/>
</dbReference>
<feature type="compositionally biased region" description="Polar residues" evidence="1">
    <location>
        <begin position="152"/>
        <end position="175"/>
    </location>
</feature>
<feature type="compositionally biased region" description="Low complexity" evidence="1">
    <location>
        <begin position="324"/>
        <end position="337"/>
    </location>
</feature>
<feature type="compositionally biased region" description="Low complexity" evidence="1">
    <location>
        <begin position="397"/>
        <end position="406"/>
    </location>
</feature>
<dbReference type="AlphaFoldDB" id="A0AA40A882"/>
<accession>A0AA40A882</accession>
<feature type="compositionally biased region" description="Polar residues" evidence="1">
    <location>
        <begin position="559"/>
        <end position="568"/>
    </location>
</feature>
<feature type="compositionally biased region" description="Basic and acidic residues" evidence="1">
    <location>
        <begin position="379"/>
        <end position="391"/>
    </location>
</feature>
<name>A0AA40A882_9PEZI</name>
<feature type="compositionally biased region" description="Pro residues" evidence="1">
    <location>
        <begin position="73"/>
        <end position="82"/>
    </location>
</feature>
<feature type="region of interest" description="Disordered" evidence="1">
    <location>
        <begin position="61"/>
        <end position="83"/>
    </location>
</feature>
<feature type="region of interest" description="Disordered" evidence="1">
    <location>
        <begin position="112"/>
        <end position="414"/>
    </location>
</feature>
<sequence>MEASTLQTPKTGRSRYSKALPAPPPFTAPTSSLPTLEFKPFEPLELQLSSAASFSLPSLTVSDRTEKQLPPIQAGPPLPPPKQLVKEATMTAVRPLESPLPPLPRKPVGLPPVVIPRRPVAAPPSALSATPALAPAPVSPASPSPVGSISSFLSAYSNHTSESTPRSSTNSNSDSIDAKGSYSIGPPGRETKDSGVSLSALSDQNAQKQDSFGQRTPATYGQGLPPPPPLKDVQRGPPGPQTQTDQLPTATHTTSSPLANSSPSQEQLWRRRSVRSEKNLAVRDLKLVSSHGSTAASGPTTSQGAPVSPNPQSLPTRLQDQPEAAAPAARTRVPVPRSTNASLPGRNIRPVASRQQIVPQDGNMGQKTSNLTVSGPEIIKGEFSNKQDASRAPRPTPTMSPMKSMPNIAAPPSVVRLPTPEYEFNDVKSPVIQSVVSPVSPASSPDLPTGSVLAAQHRPTGDAEGQIRQVKSSPALALKANNPGFSMRPPMGLPASPAVNRKPNQMPFPSRTTSRIGDEQPRPSPAAGRREPAGPVTLSVPKQREQQQFRPVPDGGRTISENGSTASDETVKPKALDLGNLANSNAGTTLPAPVAEDDESELTDHPGAALFPRNWYIPLPVDQVMEARPLQDKHFRCLTSHRYMTASRQRVNPIACRTCGHKDRVAECFICSACHINICAGCNGNLRRFRGNLDKLLRHIDGKEAESSVDNTRNAHGTQNIPRPDSETFVIEAH</sequence>
<protein>
    <submittedName>
        <fullName evidence="2">Uncharacterized protein</fullName>
    </submittedName>
</protein>
<feature type="compositionally biased region" description="Polar residues" evidence="1">
    <location>
        <begin position="708"/>
        <end position="721"/>
    </location>
</feature>
<feature type="compositionally biased region" description="Polar residues" evidence="1">
    <location>
        <begin position="241"/>
        <end position="267"/>
    </location>
</feature>
<feature type="compositionally biased region" description="Basic and acidic residues" evidence="1">
    <location>
        <begin position="274"/>
        <end position="286"/>
    </location>
</feature>
<gene>
    <name evidence="2" type="ORF">B0H67DRAFT_555138</name>
</gene>